<dbReference type="Gene3D" id="3.40.395.10">
    <property type="entry name" value="Adenoviral Proteinase, Chain A"/>
    <property type="match status" value="1"/>
</dbReference>
<dbReference type="RefSeq" id="XP_022156878.1">
    <property type="nucleotide sequence ID" value="XM_022301186.1"/>
</dbReference>
<feature type="domain" description="DUF8039" evidence="1">
    <location>
        <begin position="26"/>
        <end position="99"/>
    </location>
</feature>
<keyword evidence="2" id="KW-1185">Reference proteome</keyword>
<dbReference type="GeneID" id="111023711"/>
<reference evidence="3" key="1">
    <citation type="submission" date="2025-08" db="UniProtKB">
        <authorList>
            <consortium name="RefSeq"/>
        </authorList>
    </citation>
    <scope>IDENTIFICATION</scope>
    <source>
        <strain evidence="3">OHB3-1</strain>
    </source>
</reference>
<dbReference type="InterPro" id="IPR038765">
    <property type="entry name" value="Papain-like_cys_pep_sf"/>
</dbReference>
<dbReference type="KEGG" id="mcha:111023711"/>
<evidence type="ECO:0000313" key="2">
    <source>
        <dbReference type="Proteomes" id="UP000504603"/>
    </source>
</evidence>
<dbReference type="Proteomes" id="UP000504603">
    <property type="component" value="Unplaced"/>
</dbReference>
<dbReference type="PANTHER" id="PTHR33018">
    <property type="entry name" value="OS10G0338966 PROTEIN-RELATED"/>
    <property type="match status" value="1"/>
</dbReference>
<dbReference type="InterPro" id="IPR058352">
    <property type="entry name" value="DUF8039"/>
</dbReference>
<evidence type="ECO:0000259" key="1">
    <source>
        <dbReference type="Pfam" id="PF26133"/>
    </source>
</evidence>
<dbReference type="Pfam" id="PF26133">
    <property type="entry name" value="DUF8039"/>
    <property type="match status" value="1"/>
</dbReference>
<dbReference type="AlphaFoldDB" id="A0A6J1DRT3"/>
<evidence type="ECO:0000313" key="3">
    <source>
        <dbReference type="RefSeq" id="XP_022156878.1"/>
    </source>
</evidence>
<proteinExistence type="predicted"/>
<gene>
    <name evidence="3" type="primary">LOC111023711</name>
</gene>
<accession>A0A6J1DRT3</accession>
<protein>
    <submittedName>
        <fullName evidence="3">Uncharacterized protein LOC111023711</fullName>
    </submittedName>
</protein>
<dbReference type="PANTHER" id="PTHR33018:SF31">
    <property type="entry name" value="TRANSPOSASE, PTTA_EN_SPM, PLANT"/>
    <property type="match status" value="1"/>
</dbReference>
<dbReference type="OrthoDB" id="1863538at2759"/>
<sequence length="334" mass="38003">MSYRYLTDVTVCVHLKILDKEETLEFKEGTHCRLALGSIDNVVAADTIFESGRKDGNVKVSIDVVVDDDSRLPIPTHGGNNILSQEIGSHILWPQNLVISDNEKEIKHSRELFSFASGKSPTQPAPVSLTCLTREINYIGRAIQMIISKDVFGHEHKLFIMVEDVQKLFHMEPTTTPCIDAYTTFLHRSLGNEYESSPYKFLDAGATSITNLSKENRVQVLTKRLSELELNQLLMFPYHSGAVRNIQKKPFALKRVPVKRLSSSIICLDLYCPKQPNAVECGYYVIRFMRDIVFARNTTIPECMKGAPQCYTQEHLDVIRRELAEFKLSHIYFS</sequence>
<name>A0A6J1DRT3_MOMCH</name>
<dbReference type="SUPFAM" id="SSF54001">
    <property type="entry name" value="Cysteine proteinases"/>
    <property type="match status" value="1"/>
</dbReference>
<organism evidence="2 3">
    <name type="scientific">Momordica charantia</name>
    <name type="common">Bitter gourd</name>
    <name type="synonym">Balsam pear</name>
    <dbReference type="NCBI Taxonomy" id="3673"/>
    <lineage>
        <taxon>Eukaryota</taxon>
        <taxon>Viridiplantae</taxon>
        <taxon>Streptophyta</taxon>
        <taxon>Embryophyta</taxon>
        <taxon>Tracheophyta</taxon>
        <taxon>Spermatophyta</taxon>
        <taxon>Magnoliopsida</taxon>
        <taxon>eudicotyledons</taxon>
        <taxon>Gunneridae</taxon>
        <taxon>Pentapetalae</taxon>
        <taxon>rosids</taxon>
        <taxon>fabids</taxon>
        <taxon>Cucurbitales</taxon>
        <taxon>Cucurbitaceae</taxon>
        <taxon>Momordiceae</taxon>
        <taxon>Momordica</taxon>
    </lineage>
</organism>